<sequence>MASLGTLREFIQERLGAAAAEILAVFEQMVVQYEEEIRRQDRLLDLSGKPRAFSRKESLQRHTGGQKTSSGPEQEEHEAPHIKPEASVTEGGSDSSPHSVRALTTRRLTAAAAEIFSLFEQTVVQYQEKIDRRHRRLEIIWKPQIKLHRAELQQHRDRREEPLVKQETDRSLEPEPGPPQVREEGPEPGPPQVREEGPEPGPPQVREEGPEPGPPQVREEGPEPGPPQVKEEEPEPGPPQVREEGPEPGPPQVKEEEPEPGPPQVREEEPEPGPPQVREEGPEPGPPQVREEGPEPGPPQVKQEEPEPGPPQVREEGPEPGPPQVREEGPEPGPPQVREEGPEPGPPQVREEGPEPGPPQVREEGPEPGPPQVKQEEPEPGPPQVREEGPEPGPPQVKEEEPEPGPPQVREEGPEPGPPQVKEEGPEPGPPQVKEEGPEPGPPQVKEEGPEPGPPQVREEGPEPGPPQVREEGPEPGPPQVKEEGPEPGPPQVKQEEPEPGPPQVREEGPDPGLLQFGEDHQEPEPDQIEELGDLGMSHQGAHLVLMCGSGSFKFPSTEEQSAAEAELTQAGAASPVATPSPASQRSQRPSRTSSAQRQVTKYMESTGDDSDCVPGATESCSSETDEDGQKSPSSPPHPPFSPKKDGGVEIAAERSSEEEVYPTKTILRSRRKRRSSSDSPEKRSAARKKRGVQEISDSITILASSKSGARRVYNKRNYCLFCRRPASKIARHLEAVHGDVEEVARAFQFPKNSQERRNRLNILRRRGNFAHNAAVVKRGAGELQACYRPKQTRRAVDFSHCFHCQGLYMKKTLWKHMRTCPGVKERDESSGGRRRVRSRAAGISEGFRNFLSCLTHDEITEIVQNDRLLMRFGQHLYDRNGRRENRHDCIRRRLRRLGQLVLVARASTPIRTAEELVRPANFGHTVLSVKRLAGYDPQSNTLKKPASVLGVGRSLGVVCQLVRRETVSSVDGDWSLVRFAEEFRTIKNFKWKRLTSRDAASSPEDAGRNAPQILPLTQDVKRWDAYLDGVRAEAEAALRLRPSAGGYGALARATLAQAVAFNRRTAGQVSRMELASFRARKRSGVDEEMAACLTQVESKMCEFFTRVEVRGDGGGRVPVLLKPAVASALELLVETRELCGVPGKNVYVFARPGALSAYRGAACVQQLARQSGAKRPDVFTSARLRRLVATTSQLLGLQDDQADRLAGLLGLDVRVRRSFYRPPEGTLQLAKMSKILLALDNGKLSQLEGQTLEDVQIDPEGRRSYRVLLRLRDSLLFKETVSLVPNMI</sequence>
<proteinExistence type="predicted"/>
<name>A0A672HD53_SALFA</name>
<dbReference type="OMA" id="PGCCEES"/>
<feature type="region of interest" description="Disordered" evidence="1">
    <location>
        <begin position="150"/>
        <end position="537"/>
    </location>
</feature>
<accession>A0A672HD53</accession>
<dbReference type="Ensembl" id="ENSSFAT00005027929.1">
    <property type="protein sequence ID" value="ENSSFAP00005026889.1"/>
    <property type="gene ID" value="ENSSFAG00005013768.1"/>
</dbReference>
<feature type="region of interest" description="Disordered" evidence="1">
    <location>
        <begin position="550"/>
        <end position="695"/>
    </location>
</feature>
<dbReference type="PANTHER" id="PTHR33480">
    <property type="entry name" value="SET DOMAIN-CONTAINING PROTEIN-RELATED"/>
    <property type="match status" value="1"/>
</dbReference>
<feature type="compositionally biased region" description="Low complexity" evidence="1">
    <location>
        <begin position="563"/>
        <end position="599"/>
    </location>
</feature>
<feature type="region of interest" description="Disordered" evidence="1">
    <location>
        <begin position="53"/>
        <end position="100"/>
    </location>
</feature>
<reference evidence="2" key="1">
    <citation type="submission" date="2019-06" db="EMBL/GenBank/DDBJ databases">
        <authorList>
            <consortium name="Wellcome Sanger Institute Data Sharing"/>
        </authorList>
    </citation>
    <scope>NUCLEOTIDE SEQUENCE [LARGE SCALE GENOMIC DNA]</scope>
</reference>
<protein>
    <submittedName>
        <fullName evidence="2">Uncharacterized protein</fullName>
    </submittedName>
</protein>
<dbReference type="PANTHER" id="PTHR33480:SF5">
    <property type="entry name" value="SI:DKEY-51D8.9"/>
    <property type="match status" value="1"/>
</dbReference>
<keyword evidence="3" id="KW-1185">Reference proteome</keyword>
<reference evidence="2" key="2">
    <citation type="submission" date="2025-08" db="UniProtKB">
        <authorList>
            <consortium name="Ensembl"/>
        </authorList>
    </citation>
    <scope>IDENTIFICATION</scope>
</reference>
<dbReference type="Proteomes" id="UP000472267">
    <property type="component" value="Chromosome 22"/>
</dbReference>
<feature type="compositionally biased region" description="Polar residues" evidence="1">
    <location>
        <begin position="61"/>
        <end position="72"/>
    </location>
</feature>
<feature type="compositionally biased region" description="Basic and acidic residues" evidence="1">
    <location>
        <begin position="150"/>
        <end position="173"/>
    </location>
</feature>
<feature type="compositionally biased region" description="Basic and acidic residues" evidence="1">
    <location>
        <begin position="643"/>
        <end position="658"/>
    </location>
</feature>
<evidence type="ECO:0000313" key="3">
    <source>
        <dbReference type="Proteomes" id="UP000472267"/>
    </source>
</evidence>
<evidence type="ECO:0000313" key="2">
    <source>
        <dbReference type="Ensembl" id="ENSSFAP00005026889.1"/>
    </source>
</evidence>
<reference evidence="2" key="3">
    <citation type="submission" date="2025-09" db="UniProtKB">
        <authorList>
            <consortium name="Ensembl"/>
        </authorList>
    </citation>
    <scope>IDENTIFICATION</scope>
</reference>
<dbReference type="InParanoid" id="A0A672HD53"/>
<feature type="compositionally biased region" description="Basic and acidic residues" evidence="1">
    <location>
        <begin position="676"/>
        <end position="685"/>
    </location>
</feature>
<organism evidence="2 3">
    <name type="scientific">Salarias fasciatus</name>
    <name type="common">Jewelled blenny</name>
    <name type="synonym">Blennius fasciatus</name>
    <dbReference type="NCBI Taxonomy" id="181472"/>
    <lineage>
        <taxon>Eukaryota</taxon>
        <taxon>Metazoa</taxon>
        <taxon>Chordata</taxon>
        <taxon>Craniata</taxon>
        <taxon>Vertebrata</taxon>
        <taxon>Euteleostomi</taxon>
        <taxon>Actinopterygii</taxon>
        <taxon>Neopterygii</taxon>
        <taxon>Teleostei</taxon>
        <taxon>Neoteleostei</taxon>
        <taxon>Acanthomorphata</taxon>
        <taxon>Ovalentaria</taxon>
        <taxon>Blenniimorphae</taxon>
        <taxon>Blenniiformes</taxon>
        <taxon>Blennioidei</taxon>
        <taxon>Blenniidae</taxon>
        <taxon>Salariinae</taxon>
        <taxon>Salarias</taxon>
    </lineage>
</organism>
<evidence type="ECO:0000256" key="1">
    <source>
        <dbReference type="SAM" id="MobiDB-lite"/>
    </source>
</evidence>